<dbReference type="InterPro" id="IPR046373">
    <property type="entry name" value="Acyl-CoA_Oxase/DH_mid-dom_sf"/>
</dbReference>
<evidence type="ECO:0000259" key="14">
    <source>
        <dbReference type="Pfam" id="PF12806"/>
    </source>
</evidence>
<feature type="domain" description="Acyl-CoA oxidase/dehydrogenase middle" evidence="12">
    <location>
        <begin position="161"/>
        <end position="269"/>
    </location>
</feature>
<dbReference type="InterPro" id="IPR009075">
    <property type="entry name" value="AcylCo_DH/oxidase_C"/>
</dbReference>
<dbReference type="Pfam" id="PF02771">
    <property type="entry name" value="Acyl-CoA_dh_N"/>
    <property type="match status" value="1"/>
</dbReference>
<dbReference type="EC" id="1.3.99.41" evidence="8"/>
<evidence type="ECO:0000313" key="15">
    <source>
        <dbReference type="EMBL" id="MBP0481377.1"/>
    </source>
</evidence>
<keyword evidence="4 10" id="KW-0274">FAD</keyword>
<comment type="function">
    <text evidence="7">Involved in the assimilation of dimethylsulphoniopropionate (DMSP), an important compound in the fixation of carbon in marine phytoplankton, by mediating the conversion of 3-(methylthio)propanoyl-CoA (MMPA-CoA) to 3-(methylthio)acryloyl-CoA (MTA-CoA).</text>
</comment>
<dbReference type="Pfam" id="PF02770">
    <property type="entry name" value="Acyl-CoA_dh_M"/>
    <property type="match status" value="1"/>
</dbReference>
<feature type="domain" description="Acyl-CoA dehydrogenase/oxidase N-terminal" evidence="13">
    <location>
        <begin position="78"/>
        <end position="155"/>
    </location>
</feature>
<evidence type="ECO:0000256" key="6">
    <source>
        <dbReference type="ARBA" id="ARBA00051388"/>
    </source>
</evidence>
<dbReference type="PANTHER" id="PTHR42803">
    <property type="entry name" value="ACYL-COA DEHYDROGENASE"/>
    <property type="match status" value="1"/>
</dbReference>
<dbReference type="InterPro" id="IPR025878">
    <property type="entry name" value="Acyl-CoA_dh-like_C_dom"/>
</dbReference>
<organism evidence="15 16">
    <name type="scientific">Sagittula salina</name>
    <dbReference type="NCBI Taxonomy" id="2820268"/>
    <lineage>
        <taxon>Bacteria</taxon>
        <taxon>Pseudomonadati</taxon>
        <taxon>Pseudomonadota</taxon>
        <taxon>Alphaproteobacteria</taxon>
        <taxon>Rhodobacterales</taxon>
        <taxon>Roseobacteraceae</taxon>
        <taxon>Sagittula</taxon>
    </lineage>
</organism>
<accession>A0A940MNR9</accession>
<dbReference type="InterPro" id="IPR052166">
    <property type="entry name" value="Diverse_Acyl-CoA_DH"/>
</dbReference>
<dbReference type="InterPro" id="IPR009100">
    <property type="entry name" value="AcylCoA_DH/oxidase_NM_dom_sf"/>
</dbReference>
<dbReference type="PANTHER" id="PTHR42803:SF1">
    <property type="entry name" value="BROAD-SPECIFICITY LINEAR ACYL-COA DEHYDROGENASE FADE5"/>
    <property type="match status" value="1"/>
</dbReference>
<dbReference type="RefSeq" id="WP_209359011.1">
    <property type="nucleotide sequence ID" value="NZ_JAGISH010000001.1"/>
</dbReference>
<evidence type="ECO:0000259" key="12">
    <source>
        <dbReference type="Pfam" id="PF02770"/>
    </source>
</evidence>
<evidence type="ECO:0000256" key="3">
    <source>
        <dbReference type="ARBA" id="ARBA00022630"/>
    </source>
</evidence>
<dbReference type="EMBL" id="JAGISH010000001">
    <property type="protein sequence ID" value="MBP0481377.1"/>
    <property type="molecule type" value="Genomic_DNA"/>
</dbReference>
<comment type="similarity">
    <text evidence="2 10">Belongs to the acyl-CoA dehydrogenase family.</text>
</comment>
<evidence type="ECO:0000256" key="2">
    <source>
        <dbReference type="ARBA" id="ARBA00009347"/>
    </source>
</evidence>
<proteinExistence type="inferred from homology"/>
<dbReference type="SUPFAM" id="SSF47203">
    <property type="entry name" value="Acyl-CoA dehydrogenase C-terminal domain-like"/>
    <property type="match status" value="1"/>
</dbReference>
<comment type="catalytic activity">
    <reaction evidence="6">
        <text>3-(methylsulfanyl)propanoyl-CoA + oxidized [electron-transfer flavoprotein] + H(+) = 3-(methylsulfanyl)acryloyl-CoA + reduced [electron-transfer flavoprotein]</text>
        <dbReference type="Rhea" id="RHEA:52612"/>
        <dbReference type="Rhea" id="RHEA-COMP:10685"/>
        <dbReference type="Rhea" id="RHEA-COMP:10686"/>
        <dbReference type="ChEBI" id="CHEBI:15378"/>
        <dbReference type="ChEBI" id="CHEBI:57692"/>
        <dbReference type="ChEBI" id="CHEBI:58307"/>
        <dbReference type="ChEBI" id="CHEBI:82815"/>
        <dbReference type="ChEBI" id="CHEBI:84994"/>
        <dbReference type="EC" id="1.3.99.41"/>
    </reaction>
    <physiologicalReaction direction="left-to-right" evidence="6">
        <dbReference type="Rhea" id="RHEA:52613"/>
    </physiologicalReaction>
</comment>
<reference evidence="15" key="1">
    <citation type="submission" date="2021-03" db="EMBL/GenBank/DDBJ databases">
        <title>Sagittula salina sp. nov. strain M10.9X isolated from the marine waste.</title>
        <authorList>
            <person name="Satari L."/>
            <person name="Molina-Menor E."/>
            <person name="Vidal-Verdu A."/>
            <person name="Pascual J."/>
            <person name="Pereto J."/>
            <person name="Porcar M."/>
        </authorList>
    </citation>
    <scope>NUCLEOTIDE SEQUENCE</scope>
    <source>
        <strain evidence="15">M10.9X</strain>
    </source>
</reference>
<comment type="caution">
    <text evidence="15">The sequence shown here is derived from an EMBL/GenBank/DDBJ whole genome shotgun (WGS) entry which is preliminary data.</text>
</comment>
<evidence type="ECO:0000256" key="9">
    <source>
        <dbReference type="ARBA" id="ARBA00069043"/>
    </source>
</evidence>
<evidence type="ECO:0000256" key="1">
    <source>
        <dbReference type="ARBA" id="ARBA00001974"/>
    </source>
</evidence>
<dbReference type="Proteomes" id="UP000675940">
    <property type="component" value="Unassembled WGS sequence"/>
</dbReference>
<evidence type="ECO:0000259" key="11">
    <source>
        <dbReference type="Pfam" id="PF00441"/>
    </source>
</evidence>
<keyword evidence="3 10" id="KW-0285">Flavoprotein</keyword>
<dbReference type="InterPro" id="IPR006091">
    <property type="entry name" value="Acyl-CoA_Oxase/DH_mid-dom"/>
</dbReference>
<gene>
    <name evidence="15" type="ORF">J5474_02585</name>
</gene>
<dbReference type="Pfam" id="PF00441">
    <property type="entry name" value="Acyl-CoA_dh_1"/>
    <property type="match status" value="1"/>
</dbReference>
<dbReference type="AlphaFoldDB" id="A0A940MNR9"/>
<dbReference type="InterPro" id="IPR013786">
    <property type="entry name" value="AcylCoA_DH/ox_N"/>
</dbReference>
<evidence type="ECO:0000256" key="5">
    <source>
        <dbReference type="ARBA" id="ARBA00023002"/>
    </source>
</evidence>
<keyword evidence="16" id="KW-1185">Reference proteome</keyword>
<dbReference type="Gene3D" id="1.10.540.10">
    <property type="entry name" value="Acyl-CoA dehydrogenase/oxidase, N-terminal domain"/>
    <property type="match status" value="1"/>
</dbReference>
<evidence type="ECO:0000313" key="16">
    <source>
        <dbReference type="Proteomes" id="UP000675940"/>
    </source>
</evidence>
<evidence type="ECO:0000256" key="4">
    <source>
        <dbReference type="ARBA" id="ARBA00022827"/>
    </source>
</evidence>
<protein>
    <recommendedName>
        <fullName evidence="9">3-methylmercaptopropionyl-CoA dehydrogenase</fullName>
        <ecNumber evidence="8">1.3.99.41</ecNumber>
    </recommendedName>
</protein>
<dbReference type="InterPro" id="IPR037069">
    <property type="entry name" value="AcylCoA_DH/ox_N_sf"/>
</dbReference>
<evidence type="ECO:0000256" key="8">
    <source>
        <dbReference type="ARBA" id="ARBA00066694"/>
    </source>
</evidence>
<dbReference type="InterPro" id="IPR036250">
    <property type="entry name" value="AcylCo_DH-like_C"/>
</dbReference>
<keyword evidence="5 10" id="KW-0560">Oxidoreductase</keyword>
<dbReference type="GO" id="GO:0016627">
    <property type="term" value="F:oxidoreductase activity, acting on the CH-CH group of donors"/>
    <property type="evidence" value="ECO:0007669"/>
    <property type="project" value="InterPro"/>
</dbReference>
<sequence length="593" mass="64152">MPSYNAPVKDQMFVLNDLLKVGEADIPGYDDLDRETLEAILDEAGKVARDVTAPLNTVGDTQGCVLENGVVRTPEGFKAAFDAVREGGWTALDCDPEYGGQGLPYVVATAVGEQFSAANMAFNMYQGLTHGAYSAIHTHGTDEQKATWLPKMVTCEWTGTMNLTEPHCGTDLGLMRTKAEPQADGSYKVTGQKIFISAGDHDMSENVVHLVLAKIPGGPDGIKGVSLFVVPKFLVGADGMVGERNGVSVGKIEEKMGIHGNSTCVMNYDGATGYLLGQEHKGMRAMFTMMNEARLGVGLQGYAQAEAAYQNAVIYAKDRLQGRDVTGAKNPDGPADPLIVHPDIRRNLMEQKSFVEGARAFTYWGAQMIDRAHRNSDEAANGLISLLTPVIKGFLTDKGFEMATAAQQVYGGHGYIEEWGMSQFARDARIAMIYEGANGVQALDLVGRKLAQDGGKHVMAFFAMVTDFIKETKGRSEGFDKNFRDPLKAASKDLQAAGMFFMQNGMKNPNAALSGSYDFMHLFGHVCLGLMWARMAVAAEDRLAAGDGDAEWLKAKVATGRFYMARQLPMTATHLNRIESGADPVMALDADLF</sequence>
<evidence type="ECO:0000256" key="7">
    <source>
        <dbReference type="ARBA" id="ARBA00058683"/>
    </source>
</evidence>
<feature type="domain" description="Acyl-CoA dehydrogenase/oxidase C-terminal" evidence="11">
    <location>
        <begin position="281"/>
        <end position="444"/>
    </location>
</feature>
<dbReference type="Gene3D" id="2.40.110.10">
    <property type="entry name" value="Butyryl-CoA Dehydrogenase, subunit A, domain 2"/>
    <property type="match status" value="1"/>
</dbReference>
<name>A0A940MNR9_9RHOB</name>
<dbReference type="Gene3D" id="1.20.140.10">
    <property type="entry name" value="Butyryl-CoA Dehydrogenase, subunit A, domain 3"/>
    <property type="match status" value="1"/>
</dbReference>
<dbReference type="SUPFAM" id="SSF56645">
    <property type="entry name" value="Acyl-CoA dehydrogenase NM domain-like"/>
    <property type="match status" value="1"/>
</dbReference>
<dbReference type="FunFam" id="2.40.110.10:FF:000031">
    <property type="entry name" value="Acyl-CoA dehydrogenase, putative"/>
    <property type="match status" value="1"/>
</dbReference>
<dbReference type="Pfam" id="PF12806">
    <property type="entry name" value="Acyl-CoA_dh_C"/>
    <property type="match status" value="1"/>
</dbReference>
<evidence type="ECO:0000259" key="13">
    <source>
        <dbReference type="Pfam" id="PF02771"/>
    </source>
</evidence>
<feature type="domain" description="Acetyl-CoA dehydrogenase-like C-terminal" evidence="14">
    <location>
        <begin position="461"/>
        <end position="589"/>
    </location>
</feature>
<dbReference type="GO" id="GO:0050660">
    <property type="term" value="F:flavin adenine dinucleotide binding"/>
    <property type="evidence" value="ECO:0007669"/>
    <property type="project" value="InterPro"/>
</dbReference>
<comment type="cofactor">
    <cofactor evidence="1 10">
        <name>FAD</name>
        <dbReference type="ChEBI" id="CHEBI:57692"/>
    </cofactor>
</comment>
<evidence type="ECO:0000256" key="10">
    <source>
        <dbReference type="RuleBase" id="RU362125"/>
    </source>
</evidence>